<dbReference type="PANTHER" id="PTHR12526">
    <property type="entry name" value="GLYCOSYLTRANSFERASE"/>
    <property type="match status" value="1"/>
</dbReference>
<proteinExistence type="predicted"/>
<dbReference type="EMBL" id="BSSQ01000006">
    <property type="protein sequence ID" value="GLX67324.1"/>
    <property type="molecule type" value="Genomic_DNA"/>
</dbReference>
<evidence type="ECO:0000313" key="3">
    <source>
        <dbReference type="Proteomes" id="UP001157114"/>
    </source>
</evidence>
<dbReference type="CDD" id="cd03801">
    <property type="entry name" value="GT4_PimA-like"/>
    <property type="match status" value="1"/>
</dbReference>
<gene>
    <name evidence="2" type="ORF">MU1_16690</name>
</gene>
<feature type="compositionally biased region" description="Polar residues" evidence="1">
    <location>
        <begin position="419"/>
        <end position="432"/>
    </location>
</feature>
<evidence type="ECO:0008006" key="4">
    <source>
        <dbReference type="Google" id="ProtNLM"/>
    </source>
</evidence>
<dbReference type="Gene3D" id="3.40.50.2000">
    <property type="entry name" value="Glycogen Phosphorylase B"/>
    <property type="match status" value="1"/>
</dbReference>
<keyword evidence="3" id="KW-1185">Reference proteome</keyword>
<reference evidence="2 3" key="1">
    <citation type="submission" date="2023-03" db="EMBL/GenBank/DDBJ databases">
        <title>Draft genome sequence of the bacteria which degrade cell wall of Tricholomamatutake.</title>
        <authorList>
            <person name="Konishi Y."/>
            <person name="Fukuta Y."/>
            <person name="Shirasaka N."/>
        </authorList>
    </citation>
    <scope>NUCLEOTIDE SEQUENCE [LARGE SCALE GENOMIC DNA]</scope>
    <source>
        <strain evidence="3">mu1</strain>
    </source>
</reference>
<dbReference type="SUPFAM" id="SSF53756">
    <property type="entry name" value="UDP-Glycosyltransferase/glycogen phosphorylase"/>
    <property type="match status" value="1"/>
</dbReference>
<name>A0ABQ6G8M0_9BACL</name>
<organism evidence="2 3">
    <name type="scientific">Paenibacillus glycanilyticus</name>
    <dbReference type="NCBI Taxonomy" id="126569"/>
    <lineage>
        <taxon>Bacteria</taxon>
        <taxon>Bacillati</taxon>
        <taxon>Bacillota</taxon>
        <taxon>Bacilli</taxon>
        <taxon>Bacillales</taxon>
        <taxon>Paenibacillaceae</taxon>
        <taxon>Paenibacillus</taxon>
    </lineage>
</organism>
<comment type="caution">
    <text evidence="2">The sequence shown here is derived from an EMBL/GenBank/DDBJ whole genome shotgun (WGS) entry which is preliminary data.</text>
</comment>
<dbReference type="RefSeq" id="WP_284238069.1">
    <property type="nucleotide sequence ID" value="NZ_BSSQ01000006.1"/>
</dbReference>
<feature type="compositionally biased region" description="Low complexity" evidence="1">
    <location>
        <begin position="433"/>
        <end position="479"/>
    </location>
</feature>
<feature type="compositionally biased region" description="Basic and acidic residues" evidence="1">
    <location>
        <begin position="407"/>
        <end position="417"/>
    </location>
</feature>
<accession>A0ABQ6G8M0</accession>
<evidence type="ECO:0000256" key="1">
    <source>
        <dbReference type="SAM" id="MobiDB-lite"/>
    </source>
</evidence>
<protein>
    <recommendedName>
        <fullName evidence="4">Glycosyl transferase family 1</fullName>
    </recommendedName>
</protein>
<dbReference type="Pfam" id="PF13692">
    <property type="entry name" value="Glyco_trans_1_4"/>
    <property type="match status" value="1"/>
</dbReference>
<evidence type="ECO:0000313" key="2">
    <source>
        <dbReference type="EMBL" id="GLX67324.1"/>
    </source>
</evidence>
<dbReference type="Proteomes" id="UP001157114">
    <property type="component" value="Unassembled WGS sequence"/>
</dbReference>
<sequence length="488" mass="52914">MNVLWAHDHTFYFNESGKFFSGGKLPYAVWERYLGVFDKITVAGRGKKASSDADMAGKTLSSGPNVDFLVLPSLSNPVNKMTKRGYIEQLLQEAIGKADAVIARVPSEIGAEAIRVARRMGKPYAVEVVACAWDGLWNYGNLQGKLYAPFSLNQTRAIVKDAPYALYVTEKFLQQRYPNIGGRTESCSNVEIPEPGEEVLTRRLERLQAMSTDAPLTIGLIGSLNGRTKGIDIALRAIAKAKPNLPATKFRVLGDGDPARWQAMAEKLGIGSLVSFEGVLPSGGAVFEWLDNIDLYVQPSYQEGLPRATIEAMSRACPVLGSTAGGIPELIHESCLHRPGQVNQLAEQIKRATFDRRWLKEQAERNFGRSKQFTKQRLDAKRTAFWQSFGEMVGQISLREVAAGAEPVREEMSEHNETPAVSTNAANTSTGVEASTTASTTANANTTASTTANANANTTASTNTTANASTNTNTEASTNESRERVGAI</sequence>
<feature type="region of interest" description="Disordered" evidence="1">
    <location>
        <begin position="405"/>
        <end position="488"/>
    </location>
</feature>